<dbReference type="InterPro" id="IPR018713">
    <property type="entry name" value="MPAB/Lcp_cat_dom"/>
</dbReference>
<name>A0A1G7ZTM7_9NOCA</name>
<dbReference type="AlphaFoldDB" id="A0A1G7ZTM7"/>
<organism evidence="3 4">
    <name type="scientific">Rhodococcus triatomae</name>
    <dbReference type="NCBI Taxonomy" id="300028"/>
    <lineage>
        <taxon>Bacteria</taxon>
        <taxon>Bacillati</taxon>
        <taxon>Actinomycetota</taxon>
        <taxon>Actinomycetes</taxon>
        <taxon>Mycobacteriales</taxon>
        <taxon>Nocardiaceae</taxon>
        <taxon>Rhodococcus</taxon>
    </lineage>
</organism>
<feature type="region of interest" description="Disordered" evidence="1">
    <location>
        <begin position="344"/>
        <end position="364"/>
    </location>
</feature>
<proteinExistence type="predicted"/>
<protein>
    <submittedName>
        <fullName evidence="3">Uncharacterized conserved protein, DUF2236 family</fullName>
    </submittedName>
</protein>
<keyword evidence="4" id="KW-1185">Reference proteome</keyword>
<gene>
    <name evidence="3" type="ORF">SAMN05444695_101216</name>
</gene>
<dbReference type="Proteomes" id="UP000183263">
    <property type="component" value="Unassembled WGS sequence"/>
</dbReference>
<evidence type="ECO:0000259" key="2">
    <source>
        <dbReference type="Pfam" id="PF09995"/>
    </source>
</evidence>
<feature type="domain" description="ER-bound oxygenase mpaB/mpaB'/Rubber oxygenase catalytic" evidence="2">
    <location>
        <begin position="35"/>
        <end position="270"/>
    </location>
</feature>
<dbReference type="Pfam" id="PF09995">
    <property type="entry name" value="MPAB_Lcp_cat"/>
    <property type="match status" value="1"/>
</dbReference>
<evidence type="ECO:0000256" key="1">
    <source>
        <dbReference type="SAM" id="MobiDB-lite"/>
    </source>
</evidence>
<dbReference type="GO" id="GO:0016491">
    <property type="term" value="F:oxidoreductase activity"/>
    <property type="evidence" value="ECO:0007669"/>
    <property type="project" value="InterPro"/>
</dbReference>
<dbReference type="RefSeq" id="WP_246442567.1">
    <property type="nucleotide sequence ID" value="NZ_CP048813.1"/>
</dbReference>
<sequence>MNTASSTRDRRMRKAKTQVEPPEDYGFFGPDSITWKVWGYPTSLTVGFQRAVVIEELDPFLIAAVDDTGKIYTQPRIRYDHTLRYFAIAAFADSRTATKAAEILVKVHGRAFGTEPISGNAYDANDPGQQLWIHLTAWHSILYAYEMYGPGKLTPEEEGRYWDECAIAAELQTCDPADIPRTREGIREYFARERPRLAASEAAQAMMHQLLDAKVMFPPVPWFLRPGAWVVSRTLRAATIATMPAWQRALGGLHQPRIVDRLLRPLMTLVFWMVAQSNTAQLLLLRWISPSTYPVVEPVLRPVLPRRLVTTTPAEAFRRHGVDTPVDAYRKLLDRRTASAERSWSRHTDEQWSNLPAAASSGTA</sequence>
<dbReference type="EMBL" id="FNDN01000001">
    <property type="protein sequence ID" value="SDH12024.1"/>
    <property type="molecule type" value="Genomic_DNA"/>
</dbReference>
<dbReference type="PANTHER" id="PTHR36151:SF3">
    <property type="entry name" value="ER-BOUND OXYGENASE MPAB_MPAB'_RUBBER OXYGENASE CATALYTIC DOMAIN-CONTAINING PROTEIN"/>
    <property type="match status" value="1"/>
</dbReference>
<accession>A0A1G7ZTM7</accession>
<dbReference type="PANTHER" id="PTHR36151">
    <property type="entry name" value="BLR2777 PROTEIN"/>
    <property type="match status" value="1"/>
</dbReference>
<evidence type="ECO:0000313" key="3">
    <source>
        <dbReference type="EMBL" id="SDH12024.1"/>
    </source>
</evidence>
<evidence type="ECO:0000313" key="4">
    <source>
        <dbReference type="Proteomes" id="UP000183263"/>
    </source>
</evidence>
<reference evidence="3 4" key="1">
    <citation type="submission" date="2016-10" db="EMBL/GenBank/DDBJ databases">
        <authorList>
            <person name="de Groot N.N."/>
        </authorList>
    </citation>
    <scope>NUCLEOTIDE SEQUENCE [LARGE SCALE GENOMIC DNA]</scope>
    <source>
        <strain evidence="3 4">DSM 44892</strain>
    </source>
</reference>